<dbReference type="EMBL" id="JAQAGZ010000010">
    <property type="protein sequence ID" value="MCZ8514067.1"/>
    <property type="molecule type" value="Genomic_DNA"/>
</dbReference>
<name>A0ABT4QB06_9BACL</name>
<feature type="transmembrane region" description="Helical" evidence="1">
    <location>
        <begin position="33"/>
        <end position="50"/>
    </location>
</feature>
<accession>A0ABT4QB06</accession>
<dbReference type="Proteomes" id="UP001527882">
    <property type="component" value="Unassembled WGS sequence"/>
</dbReference>
<feature type="transmembrane region" description="Helical" evidence="1">
    <location>
        <begin position="95"/>
        <end position="111"/>
    </location>
</feature>
<feature type="transmembrane region" description="Helical" evidence="1">
    <location>
        <begin position="123"/>
        <end position="141"/>
    </location>
</feature>
<feature type="transmembrane region" description="Helical" evidence="1">
    <location>
        <begin position="6"/>
        <end position="21"/>
    </location>
</feature>
<evidence type="ECO:0000313" key="2">
    <source>
        <dbReference type="EMBL" id="MCZ8514067.1"/>
    </source>
</evidence>
<organism evidence="2 3">
    <name type="scientific">Paenibacillus gyeongsangnamensis</name>
    <dbReference type="NCBI Taxonomy" id="3388067"/>
    <lineage>
        <taxon>Bacteria</taxon>
        <taxon>Bacillati</taxon>
        <taxon>Bacillota</taxon>
        <taxon>Bacilli</taxon>
        <taxon>Bacillales</taxon>
        <taxon>Paenibacillaceae</taxon>
        <taxon>Paenibacillus</taxon>
    </lineage>
</organism>
<dbReference type="RefSeq" id="WP_269882585.1">
    <property type="nucleotide sequence ID" value="NZ_JAQAGZ010000010.1"/>
</dbReference>
<gene>
    <name evidence="2" type="ORF">O9H85_16875</name>
</gene>
<protein>
    <submittedName>
        <fullName evidence="2">Cytochrome c biogenesis protein CcdC</fullName>
    </submittedName>
</protein>
<evidence type="ECO:0000313" key="3">
    <source>
        <dbReference type="Proteomes" id="UP001527882"/>
    </source>
</evidence>
<dbReference type="Pfam" id="PF07301">
    <property type="entry name" value="DUF1453"/>
    <property type="match status" value="1"/>
</dbReference>
<comment type="caution">
    <text evidence="2">The sequence shown here is derived from an EMBL/GenBank/DDBJ whole genome shotgun (WGS) entry which is preliminary data.</text>
</comment>
<reference evidence="2 3" key="1">
    <citation type="submission" date="2022-12" db="EMBL/GenBank/DDBJ databases">
        <title>Draft genome sequence of Paenibacillus sp. dW9.</title>
        <authorList>
            <person name="Choi E.-W."/>
            <person name="Kim D.-U."/>
        </authorList>
    </citation>
    <scope>NUCLEOTIDE SEQUENCE [LARGE SCALE GENOMIC DNA]</scope>
    <source>
        <strain evidence="3">dW9</strain>
    </source>
</reference>
<keyword evidence="3" id="KW-1185">Reference proteome</keyword>
<dbReference type="PIRSF" id="PIRSF021441">
    <property type="entry name" value="DUF1453"/>
    <property type="match status" value="1"/>
</dbReference>
<dbReference type="InterPro" id="IPR031306">
    <property type="entry name" value="CcdC"/>
</dbReference>
<evidence type="ECO:0000256" key="1">
    <source>
        <dbReference type="SAM" id="Phobius"/>
    </source>
</evidence>
<dbReference type="PANTHER" id="PTHR39164">
    <property type="entry name" value="PROTEIN CCDC"/>
    <property type="match status" value="1"/>
</dbReference>
<feature type="transmembrane region" description="Helical" evidence="1">
    <location>
        <begin position="62"/>
        <end position="83"/>
    </location>
</feature>
<dbReference type="PANTHER" id="PTHR39164:SF1">
    <property type="entry name" value="PROTEIN CCDC"/>
    <property type="match status" value="1"/>
</dbReference>
<keyword evidence="1" id="KW-0472">Membrane</keyword>
<dbReference type="InterPro" id="IPR058247">
    <property type="entry name" value="DUF1453"/>
</dbReference>
<sequence>MQANTVLIVVLVLGLVIWRRMRSMSKLIKGGGFRLLLPLVFMLIGMMGFMNPQLHLTVKEVLLSLLFGFILSIPMILTTNYEVREDGEIYTRRSKAFIAAIVGLLAIRLGLRSYLQGLDPAELGMLFYLIAVAYVVPWRIASYVKFRKLLEHRGSAAPDHRDPLDE</sequence>
<proteinExistence type="predicted"/>
<keyword evidence="1" id="KW-0812">Transmembrane</keyword>
<keyword evidence="1" id="KW-1133">Transmembrane helix</keyword>